<accession>A0ABW3ABR4</accession>
<keyword evidence="3" id="KW-1185">Reference proteome</keyword>
<evidence type="ECO:0000313" key="2">
    <source>
        <dbReference type="EMBL" id="MFD0788026.1"/>
    </source>
</evidence>
<feature type="transmembrane region" description="Helical" evidence="1">
    <location>
        <begin position="72"/>
        <end position="93"/>
    </location>
</feature>
<feature type="non-terminal residue" evidence="2">
    <location>
        <position position="1"/>
    </location>
</feature>
<dbReference type="EMBL" id="JBHTHM010002440">
    <property type="protein sequence ID" value="MFD0788026.1"/>
    <property type="molecule type" value="Genomic_DNA"/>
</dbReference>
<keyword evidence="1" id="KW-0472">Membrane</keyword>
<evidence type="ECO:0000313" key="3">
    <source>
        <dbReference type="Proteomes" id="UP001597053"/>
    </source>
</evidence>
<keyword evidence="1" id="KW-1133">Transmembrane helix</keyword>
<evidence type="ECO:0000256" key="1">
    <source>
        <dbReference type="SAM" id="Phobius"/>
    </source>
</evidence>
<organism evidence="2 3">
    <name type="scientific">Micromonospora azadirachtae</name>
    <dbReference type="NCBI Taxonomy" id="1970735"/>
    <lineage>
        <taxon>Bacteria</taxon>
        <taxon>Bacillati</taxon>
        <taxon>Actinomycetota</taxon>
        <taxon>Actinomycetes</taxon>
        <taxon>Micromonosporales</taxon>
        <taxon>Micromonosporaceae</taxon>
        <taxon>Micromonospora</taxon>
    </lineage>
</organism>
<comment type="caution">
    <text evidence="2">The sequence shown here is derived from an EMBL/GenBank/DDBJ whole genome shotgun (WGS) entry which is preliminary data.</text>
</comment>
<feature type="transmembrane region" description="Helical" evidence="1">
    <location>
        <begin position="35"/>
        <end position="60"/>
    </location>
</feature>
<dbReference type="Proteomes" id="UP001597053">
    <property type="component" value="Unassembled WGS sequence"/>
</dbReference>
<proteinExistence type="predicted"/>
<sequence>DQVPVPLRAVPPLAVGATGLAQLNLLPRNDFFVSYYGWTAAQILPGAAVALIAVVLLLGAGLALRADHRGGWALLVLLTPIGLLSLHPLAGVVDGLLHGAPQPAWSAYATTALAVVLVGPAVLPLALALRRRTVRPPAAHTCPTCGSPR</sequence>
<keyword evidence="1" id="KW-0812">Transmembrane</keyword>
<gene>
    <name evidence="2" type="ORF">ACFQZ8_29300</name>
</gene>
<name>A0ABW3ABR4_9ACTN</name>
<protein>
    <submittedName>
        <fullName evidence="2">Uncharacterized protein</fullName>
    </submittedName>
</protein>
<reference evidence="3" key="1">
    <citation type="journal article" date="2019" name="Int. J. Syst. Evol. Microbiol.">
        <title>The Global Catalogue of Microorganisms (GCM) 10K type strain sequencing project: providing services to taxonomists for standard genome sequencing and annotation.</title>
        <authorList>
            <consortium name="The Broad Institute Genomics Platform"/>
            <consortium name="The Broad Institute Genome Sequencing Center for Infectious Disease"/>
            <person name="Wu L."/>
            <person name="Ma J."/>
        </authorList>
    </citation>
    <scope>NUCLEOTIDE SEQUENCE [LARGE SCALE GENOMIC DNA]</scope>
    <source>
        <strain evidence="3">JCM 32148</strain>
    </source>
</reference>
<feature type="transmembrane region" description="Helical" evidence="1">
    <location>
        <begin position="105"/>
        <end position="129"/>
    </location>
</feature>